<reference evidence="3" key="1">
    <citation type="submission" date="2021-02" db="EMBL/GenBank/DDBJ databases">
        <authorList>
            <person name="Nowell W R."/>
        </authorList>
    </citation>
    <scope>NUCLEOTIDE SEQUENCE</scope>
</reference>
<evidence type="ECO:0000313" key="4">
    <source>
        <dbReference type="Proteomes" id="UP000663832"/>
    </source>
</evidence>
<name>A0A814J4Y6_9BILA</name>
<keyword evidence="4" id="KW-1185">Reference proteome</keyword>
<evidence type="ECO:0000256" key="1">
    <source>
        <dbReference type="SAM" id="MobiDB-lite"/>
    </source>
</evidence>
<gene>
    <name evidence="2" type="ORF">BJG266_LOCUS3239</name>
    <name evidence="3" type="ORF">QVE165_LOCUS16552</name>
</gene>
<comment type="caution">
    <text evidence="3">The sequence shown here is derived from an EMBL/GenBank/DDBJ whole genome shotgun (WGS) entry which is preliminary data.</text>
</comment>
<feature type="region of interest" description="Disordered" evidence="1">
    <location>
        <begin position="1"/>
        <end position="36"/>
    </location>
</feature>
<dbReference type="EMBL" id="CAJNOI010000007">
    <property type="protein sequence ID" value="CAF0765082.1"/>
    <property type="molecule type" value="Genomic_DNA"/>
</dbReference>
<feature type="compositionally biased region" description="Polar residues" evidence="1">
    <location>
        <begin position="9"/>
        <end position="29"/>
    </location>
</feature>
<dbReference type="AlphaFoldDB" id="A0A814J4Y6"/>
<dbReference type="Proteomes" id="UP000663832">
    <property type="component" value="Unassembled WGS sequence"/>
</dbReference>
<organism evidence="3 4">
    <name type="scientific">Adineta steineri</name>
    <dbReference type="NCBI Taxonomy" id="433720"/>
    <lineage>
        <taxon>Eukaryota</taxon>
        <taxon>Metazoa</taxon>
        <taxon>Spiralia</taxon>
        <taxon>Gnathifera</taxon>
        <taxon>Rotifera</taxon>
        <taxon>Eurotatoria</taxon>
        <taxon>Bdelloidea</taxon>
        <taxon>Adinetida</taxon>
        <taxon>Adinetidae</taxon>
        <taxon>Adineta</taxon>
    </lineage>
</organism>
<dbReference type="OrthoDB" id="10021734at2759"/>
<evidence type="ECO:0000313" key="3">
    <source>
        <dbReference type="EMBL" id="CAF1031252.1"/>
    </source>
</evidence>
<evidence type="ECO:0000313" key="2">
    <source>
        <dbReference type="EMBL" id="CAF0765082.1"/>
    </source>
</evidence>
<accession>A0A814J4Y6</accession>
<protein>
    <submittedName>
        <fullName evidence="3">Uncharacterized protein</fullName>
    </submittedName>
</protein>
<dbReference type="EMBL" id="CAJNOM010000093">
    <property type="protein sequence ID" value="CAF1031252.1"/>
    <property type="molecule type" value="Genomic_DNA"/>
</dbReference>
<sequence>MNSSGGGTSHTLKASSPTQQYSSTKRNQNSTSTTDLRDLTTTLHELNNNFKRNIKVLTEIKDYITKVCEKQDSRLVDDNSGVHKLDRVRFSYLFYKNKSQ</sequence>
<dbReference type="Proteomes" id="UP000663877">
    <property type="component" value="Unassembled WGS sequence"/>
</dbReference>
<proteinExistence type="predicted"/>